<dbReference type="Gene3D" id="3.40.50.300">
    <property type="entry name" value="P-loop containing nucleotide triphosphate hydrolases"/>
    <property type="match status" value="1"/>
</dbReference>
<proteinExistence type="predicted"/>
<dbReference type="SUPFAM" id="SSF52540">
    <property type="entry name" value="P-loop containing nucleoside triphosphate hydrolases"/>
    <property type="match status" value="1"/>
</dbReference>
<evidence type="ECO:0000313" key="5">
    <source>
        <dbReference type="Proteomes" id="UP000251714"/>
    </source>
</evidence>
<accession>A0A365NNR8</accession>
<keyword evidence="1" id="KW-0677">Repeat</keyword>
<dbReference type="Pfam" id="PF24883">
    <property type="entry name" value="NPHP3_N"/>
    <property type="match status" value="1"/>
</dbReference>
<feature type="domain" description="Nephrocystin 3-like N-terminal" evidence="2">
    <location>
        <begin position="218"/>
        <end position="387"/>
    </location>
</feature>
<reference evidence="4 5" key="1">
    <citation type="submission" date="2017-12" db="EMBL/GenBank/DDBJ databases">
        <title>Genome sequence of the mycotoxigenic crop pathogen Fusarium proliferatum, strain ITEM 2341 from Date Palm.</title>
        <authorList>
            <person name="Almiman B.F."/>
            <person name="Shittu T.A."/>
            <person name="Muthumeenakshi S."/>
            <person name="Baroncelli R."/>
            <person name="Sreenivasaprasada S."/>
        </authorList>
    </citation>
    <scope>NUCLEOTIDE SEQUENCE [LARGE SCALE GENOMIC DNA]</scope>
    <source>
        <strain evidence="4 5">ITEM 2341</strain>
    </source>
</reference>
<dbReference type="Proteomes" id="UP000251714">
    <property type="component" value="Unassembled WGS sequence"/>
</dbReference>
<name>A0A365NNR8_GIBIN</name>
<dbReference type="PANTHER" id="PTHR10039:SF5">
    <property type="entry name" value="NACHT DOMAIN-CONTAINING PROTEIN"/>
    <property type="match status" value="1"/>
</dbReference>
<dbReference type="PANTHER" id="PTHR10039">
    <property type="entry name" value="AMELOGENIN"/>
    <property type="match status" value="1"/>
</dbReference>
<dbReference type="InterPro" id="IPR056884">
    <property type="entry name" value="NPHP3-like_N"/>
</dbReference>
<dbReference type="Pfam" id="PF25053">
    <property type="entry name" value="DUF7791"/>
    <property type="match status" value="1"/>
</dbReference>
<feature type="domain" description="DUF7791" evidence="3">
    <location>
        <begin position="494"/>
        <end position="632"/>
    </location>
</feature>
<gene>
    <name evidence="4" type="ORF">FPRO05_00836</name>
</gene>
<comment type="caution">
    <text evidence="4">The sequence shown here is derived from an EMBL/GenBank/DDBJ whole genome shotgun (WGS) entry which is preliminary data.</text>
</comment>
<dbReference type="InterPro" id="IPR056693">
    <property type="entry name" value="DUF7791"/>
</dbReference>
<dbReference type="AlphaFoldDB" id="A0A365NNR8"/>
<evidence type="ECO:0000259" key="2">
    <source>
        <dbReference type="Pfam" id="PF24883"/>
    </source>
</evidence>
<dbReference type="EMBL" id="PKMI01000001">
    <property type="protein sequence ID" value="RBA22489.1"/>
    <property type="molecule type" value="Genomic_DNA"/>
</dbReference>
<evidence type="ECO:0000256" key="1">
    <source>
        <dbReference type="ARBA" id="ARBA00022737"/>
    </source>
</evidence>
<evidence type="ECO:0000313" key="4">
    <source>
        <dbReference type="EMBL" id="RBA22489.1"/>
    </source>
</evidence>
<sequence length="972" mass="111657">MIDMQSKIPSGNLSKDEKALKELVGECSSISDELQKLLGVLKAKKSNSMRSSMRAALRDWSKKKEKDDLLKRLESSRQQLDLLLSSMTRFESLERLNQLVEYGQSNEAEITSLRRNINALRSGLQVNFLSPEALEQIRNVVSLSDRATLKVRESCILTALRFQLMEERYDDVAAAHDKTFEWIFDSSSSDDDSDDYSLPLYSSNSTSYKPAESSGARAKFIDWIKDGNGIFHISGKPGSGKSTLMKYLCRQEETKQYLDIWAADKSLVFGKFFFWNPGTTLQKSLRGLIRGLLYSILSNAPELIPLAFPKHWDATLSKVTVTFDSSDDILLAFTDLIRRDEVYRSHKLVFFIDGLDEFQGDHAALIKELLRWTSTRPTDVKMCVSSREWPIFQESFKTFPSFRLHELTRSDVSRIVRDRLKDNATYQKLTGPDELARFESNLVDRSDGVFLWLKLILQDIEDGLLSGDRLSQLQNKVNTLPNELNDLFHHLMSSIHPCDRKEAYLILAVALECPPDWPIFRISFLNEYLDNHDFALGQQIVQLEEDQITERLERTRKKIYGKCKGLLEIQLLHPNEERYIDRTLKESVKFTHRSIIEFLNRDQTKQELAAELKSIDILDAMCQTFLAHIQAAIMNEHYYHERDGTITLENRLVFAPEDLVHVLPPPSLDYDICTILRAYAAKDATANSARFVAFLDKVVEVAEDLFSPRAQFQFADINWMRGDLIYYTIEVSFPVKMGLFSASYGMSDYALQTQSIGLGGLREHITLPMLVLLACDGAESSDAVRNRISKGLNTILNAYLDLGLDPNGPSAVESTSCWHYMLIRSIGTDDRDPYISILASFLLHGANPRFWMKFDARYRWKSDEDPSILHIPIEFEWGEERQPLDYLDEDSVMTVRLDWPLRMFLKQGQVELSCKELLGMMFPQQKSDFQEAINYILHWDTEVLADDQLRELKERFQLTLGSWINSVGDENI</sequence>
<dbReference type="InterPro" id="IPR027417">
    <property type="entry name" value="P-loop_NTPase"/>
</dbReference>
<evidence type="ECO:0000259" key="3">
    <source>
        <dbReference type="Pfam" id="PF25053"/>
    </source>
</evidence>
<protein>
    <submittedName>
        <fullName evidence="4">Uncharacterized protein</fullName>
    </submittedName>
</protein>
<organism evidence="4 5">
    <name type="scientific">Gibberella intermedia</name>
    <name type="common">Bulb rot disease fungus</name>
    <name type="synonym">Fusarium proliferatum</name>
    <dbReference type="NCBI Taxonomy" id="948311"/>
    <lineage>
        <taxon>Eukaryota</taxon>
        <taxon>Fungi</taxon>
        <taxon>Dikarya</taxon>
        <taxon>Ascomycota</taxon>
        <taxon>Pezizomycotina</taxon>
        <taxon>Sordariomycetes</taxon>
        <taxon>Hypocreomycetidae</taxon>
        <taxon>Hypocreales</taxon>
        <taxon>Nectriaceae</taxon>
        <taxon>Fusarium</taxon>
        <taxon>Fusarium fujikuroi species complex</taxon>
    </lineage>
</organism>